<dbReference type="OrthoDB" id="9803892at2"/>
<dbReference type="InterPro" id="IPR029903">
    <property type="entry name" value="RmlD-like-bd"/>
</dbReference>
<keyword evidence="9" id="KW-1185">Reference proteome</keyword>
<dbReference type="GO" id="GO:0019305">
    <property type="term" value="P:dTDP-rhamnose biosynthetic process"/>
    <property type="evidence" value="ECO:0007669"/>
    <property type="project" value="UniProtKB-UniPathway"/>
</dbReference>
<comment type="function">
    <text evidence="6">Catalyzes the reduction of dTDP-6-deoxy-L-lyxo-4-hexulose to yield dTDP-L-rhamnose.</text>
</comment>
<dbReference type="InterPro" id="IPR005913">
    <property type="entry name" value="dTDP_dehydrorham_reduct"/>
</dbReference>
<evidence type="ECO:0000256" key="1">
    <source>
        <dbReference type="ARBA" id="ARBA00004781"/>
    </source>
</evidence>
<dbReference type="EMBL" id="FOVL01000016">
    <property type="protein sequence ID" value="SFN76376.1"/>
    <property type="molecule type" value="Genomic_DNA"/>
</dbReference>
<evidence type="ECO:0000313" key="9">
    <source>
        <dbReference type="Proteomes" id="UP000199153"/>
    </source>
</evidence>
<dbReference type="SUPFAM" id="SSF51735">
    <property type="entry name" value="NAD(P)-binding Rossmann-fold domains"/>
    <property type="match status" value="1"/>
</dbReference>
<comment type="catalytic activity">
    <reaction evidence="5">
        <text>dTDP-beta-L-rhamnose + NADP(+) = dTDP-4-dehydro-beta-L-rhamnose + NADPH + H(+)</text>
        <dbReference type="Rhea" id="RHEA:21796"/>
        <dbReference type="ChEBI" id="CHEBI:15378"/>
        <dbReference type="ChEBI" id="CHEBI:57510"/>
        <dbReference type="ChEBI" id="CHEBI:57783"/>
        <dbReference type="ChEBI" id="CHEBI:58349"/>
        <dbReference type="ChEBI" id="CHEBI:62830"/>
        <dbReference type="EC" id="1.1.1.133"/>
    </reaction>
</comment>
<gene>
    <name evidence="8" type="ORF">SAMN05660413_02464</name>
</gene>
<dbReference type="Gene3D" id="3.40.50.720">
    <property type="entry name" value="NAD(P)-binding Rossmann-like Domain"/>
    <property type="match status" value="1"/>
</dbReference>
<keyword evidence="6" id="KW-0521">NADP</keyword>
<evidence type="ECO:0000313" key="8">
    <source>
        <dbReference type="EMBL" id="SFN76376.1"/>
    </source>
</evidence>
<evidence type="ECO:0000256" key="5">
    <source>
        <dbReference type="ARBA" id="ARBA00048200"/>
    </source>
</evidence>
<dbReference type="Pfam" id="PF04321">
    <property type="entry name" value="RmlD_sub_bind"/>
    <property type="match status" value="1"/>
</dbReference>
<protein>
    <recommendedName>
        <fullName evidence="4 6">dTDP-4-dehydrorhamnose reductase</fullName>
        <ecNumber evidence="3 6">1.1.1.133</ecNumber>
    </recommendedName>
</protein>
<name>A0A1I5BP42_9FLAO</name>
<dbReference type="GO" id="GO:0008831">
    <property type="term" value="F:dTDP-4-dehydrorhamnose reductase activity"/>
    <property type="evidence" value="ECO:0007669"/>
    <property type="project" value="UniProtKB-EC"/>
</dbReference>
<dbReference type="STRING" id="287099.SAMN05660413_02464"/>
<evidence type="ECO:0000259" key="7">
    <source>
        <dbReference type="Pfam" id="PF04321"/>
    </source>
</evidence>
<comment type="pathway">
    <text evidence="1 6">Carbohydrate biosynthesis; dTDP-L-rhamnose biosynthesis.</text>
</comment>
<dbReference type="GO" id="GO:0005829">
    <property type="term" value="C:cytosol"/>
    <property type="evidence" value="ECO:0007669"/>
    <property type="project" value="TreeGrafter"/>
</dbReference>
<evidence type="ECO:0000256" key="4">
    <source>
        <dbReference type="ARBA" id="ARBA00017099"/>
    </source>
</evidence>
<dbReference type="InterPro" id="IPR036291">
    <property type="entry name" value="NAD(P)-bd_dom_sf"/>
</dbReference>
<dbReference type="Gene3D" id="3.90.25.10">
    <property type="entry name" value="UDP-galactose 4-epimerase, domain 1"/>
    <property type="match status" value="1"/>
</dbReference>
<proteinExistence type="inferred from homology"/>
<dbReference type="PANTHER" id="PTHR10491:SF4">
    <property type="entry name" value="METHIONINE ADENOSYLTRANSFERASE 2 SUBUNIT BETA"/>
    <property type="match status" value="1"/>
</dbReference>
<comment type="similarity">
    <text evidence="2 6">Belongs to the dTDP-4-dehydrorhamnose reductase family.</text>
</comment>
<keyword evidence="6" id="KW-0560">Oxidoreductase</keyword>
<sequence length="308" mass="34566">MKNILVTGAKGQLGSEIQELSSQYADHYFHFTDVAELDICDKEAVHQFIRTKKVDVIINCAAYTAVDKAEAEAELAEKINHTAVKYLAEAAKENNSSLIHISTDYVFNGKAFQPYSPDYLTDPVNRYGKTKLQGEEALKSINPAGSIIIRTSWVYSSYGNNFVKTMLRLGEERESLNVIYDQVGVPTYAQDLARFILDNCLKLKNEKIETYHYTNEGVCSWYDFAIEIMDMAGLDCKVMPIPTTAYPTPAKRPYYSLMDKTTLKDDFRVEIPYWKDSLKNCITQLGGQAESNVSSSTSVALSTSSVEN</sequence>
<dbReference type="RefSeq" id="WP_093410157.1">
    <property type="nucleotide sequence ID" value="NZ_FOVL01000016.1"/>
</dbReference>
<dbReference type="NCBIfam" id="TIGR01214">
    <property type="entry name" value="rmlD"/>
    <property type="match status" value="1"/>
</dbReference>
<evidence type="ECO:0000256" key="3">
    <source>
        <dbReference type="ARBA" id="ARBA00012929"/>
    </source>
</evidence>
<evidence type="ECO:0000256" key="2">
    <source>
        <dbReference type="ARBA" id="ARBA00010944"/>
    </source>
</evidence>
<reference evidence="8 9" key="1">
    <citation type="submission" date="2016-10" db="EMBL/GenBank/DDBJ databases">
        <authorList>
            <person name="de Groot N.N."/>
        </authorList>
    </citation>
    <scope>NUCLEOTIDE SEQUENCE [LARGE SCALE GENOMIC DNA]</scope>
    <source>
        <strain evidence="8 9">DSM 17794</strain>
    </source>
</reference>
<dbReference type="Proteomes" id="UP000199153">
    <property type="component" value="Unassembled WGS sequence"/>
</dbReference>
<dbReference type="CDD" id="cd05254">
    <property type="entry name" value="dTDP_HR_like_SDR_e"/>
    <property type="match status" value="1"/>
</dbReference>
<organism evidence="8 9">
    <name type="scientific">Salegentibacter flavus</name>
    <dbReference type="NCBI Taxonomy" id="287099"/>
    <lineage>
        <taxon>Bacteria</taxon>
        <taxon>Pseudomonadati</taxon>
        <taxon>Bacteroidota</taxon>
        <taxon>Flavobacteriia</taxon>
        <taxon>Flavobacteriales</taxon>
        <taxon>Flavobacteriaceae</taxon>
        <taxon>Salegentibacter</taxon>
    </lineage>
</organism>
<dbReference type="AlphaFoldDB" id="A0A1I5BP42"/>
<dbReference type="UniPathway" id="UPA00124"/>
<accession>A0A1I5BP42</accession>
<dbReference type="PANTHER" id="PTHR10491">
    <property type="entry name" value="DTDP-4-DEHYDRORHAMNOSE REDUCTASE"/>
    <property type="match status" value="1"/>
</dbReference>
<dbReference type="EC" id="1.1.1.133" evidence="3 6"/>
<feature type="domain" description="RmlD-like substrate binding" evidence="7">
    <location>
        <begin position="3"/>
        <end position="285"/>
    </location>
</feature>
<evidence type="ECO:0000256" key="6">
    <source>
        <dbReference type="RuleBase" id="RU364082"/>
    </source>
</evidence>